<gene>
    <name evidence="2" type="ORF">GMARGA_LOCUS41721</name>
</gene>
<feature type="coiled-coil region" evidence="1">
    <location>
        <begin position="63"/>
        <end position="90"/>
    </location>
</feature>
<name>A0ABN7XE58_GIGMA</name>
<keyword evidence="3" id="KW-1185">Reference proteome</keyword>
<evidence type="ECO:0000313" key="3">
    <source>
        <dbReference type="Proteomes" id="UP000789901"/>
    </source>
</evidence>
<comment type="caution">
    <text evidence="2">The sequence shown here is derived from an EMBL/GenBank/DDBJ whole genome shotgun (WGS) entry which is preliminary data.</text>
</comment>
<dbReference type="Proteomes" id="UP000789901">
    <property type="component" value="Unassembled WGS sequence"/>
</dbReference>
<evidence type="ECO:0000313" key="2">
    <source>
        <dbReference type="EMBL" id="CAG8852900.1"/>
    </source>
</evidence>
<feature type="non-terminal residue" evidence="2">
    <location>
        <position position="1"/>
    </location>
</feature>
<keyword evidence="1" id="KW-0175">Coiled coil</keyword>
<sequence>TKSGYQTVSETINTEKSKLVMESNDRNNIEICKVLVPNYEIVNAGYENYIFYKKVKYTIDKFLENQLKEIESLTEDNRSLEDYLSNKHKEINKDILALQKKIVKLEK</sequence>
<organism evidence="2 3">
    <name type="scientific">Gigaspora margarita</name>
    <dbReference type="NCBI Taxonomy" id="4874"/>
    <lineage>
        <taxon>Eukaryota</taxon>
        <taxon>Fungi</taxon>
        <taxon>Fungi incertae sedis</taxon>
        <taxon>Mucoromycota</taxon>
        <taxon>Glomeromycotina</taxon>
        <taxon>Glomeromycetes</taxon>
        <taxon>Diversisporales</taxon>
        <taxon>Gigasporaceae</taxon>
        <taxon>Gigaspora</taxon>
    </lineage>
</organism>
<evidence type="ECO:0000256" key="1">
    <source>
        <dbReference type="SAM" id="Coils"/>
    </source>
</evidence>
<protein>
    <submittedName>
        <fullName evidence="2">12387_t:CDS:1</fullName>
    </submittedName>
</protein>
<reference evidence="2 3" key="1">
    <citation type="submission" date="2021-06" db="EMBL/GenBank/DDBJ databases">
        <authorList>
            <person name="Kallberg Y."/>
            <person name="Tangrot J."/>
            <person name="Rosling A."/>
        </authorList>
    </citation>
    <scope>NUCLEOTIDE SEQUENCE [LARGE SCALE GENOMIC DNA]</scope>
    <source>
        <strain evidence="2 3">120-4 pot B 10/14</strain>
    </source>
</reference>
<accession>A0ABN7XE58</accession>
<dbReference type="EMBL" id="CAJVQB010117488">
    <property type="protein sequence ID" value="CAG8852900.1"/>
    <property type="molecule type" value="Genomic_DNA"/>
</dbReference>
<proteinExistence type="predicted"/>